<comment type="caution">
    <text evidence="2">The sequence shown here is derived from an EMBL/GenBank/DDBJ whole genome shotgun (WGS) entry which is preliminary data.</text>
</comment>
<keyword evidence="3" id="KW-1185">Reference proteome</keyword>
<dbReference type="AlphaFoldDB" id="A0A4Z1EIA3"/>
<name>A0A4Z1EIA3_9HELO</name>
<protein>
    <submittedName>
        <fullName evidence="2">Uncharacterized protein</fullName>
    </submittedName>
</protein>
<gene>
    <name evidence="2" type="ORF">BTUL_0092g00440</name>
</gene>
<organism evidence="2 3">
    <name type="scientific">Botrytis tulipae</name>
    <dbReference type="NCBI Taxonomy" id="87230"/>
    <lineage>
        <taxon>Eukaryota</taxon>
        <taxon>Fungi</taxon>
        <taxon>Dikarya</taxon>
        <taxon>Ascomycota</taxon>
        <taxon>Pezizomycotina</taxon>
        <taxon>Leotiomycetes</taxon>
        <taxon>Helotiales</taxon>
        <taxon>Sclerotiniaceae</taxon>
        <taxon>Botrytis</taxon>
    </lineage>
</organism>
<accession>A0A4Z1EIA3</accession>
<evidence type="ECO:0000256" key="1">
    <source>
        <dbReference type="SAM" id="MobiDB-lite"/>
    </source>
</evidence>
<sequence length="79" mass="8381">MDPITALGVAAAVIQFFDYDTGLVSKGREIYKSGELEANVELGEATNRLQNLIEPLRGSLHSGIQNAPSPSPADADRAL</sequence>
<dbReference type="Proteomes" id="UP000297777">
    <property type="component" value="Unassembled WGS sequence"/>
</dbReference>
<dbReference type="OrthoDB" id="341259at2759"/>
<proteinExistence type="predicted"/>
<evidence type="ECO:0000313" key="2">
    <source>
        <dbReference type="EMBL" id="TGO12244.1"/>
    </source>
</evidence>
<feature type="region of interest" description="Disordered" evidence="1">
    <location>
        <begin position="60"/>
        <end position="79"/>
    </location>
</feature>
<dbReference type="EMBL" id="PQXH01000092">
    <property type="protein sequence ID" value="TGO12244.1"/>
    <property type="molecule type" value="Genomic_DNA"/>
</dbReference>
<evidence type="ECO:0000313" key="3">
    <source>
        <dbReference type="Proteomes" id="UP000297777"/>
    </source>
</evidence>
<reference evidence="2 3" key="1">
    <citation type="submission" date="2017-12" db="EMBL/GenBank/DDBJ databases">
        <title>Comparative genomics of Botrytis spp.</title>
        <authorList>
            <person name="Valero-Jimenez C.A."/>
            <person name="Tapia P."/>
            <person name="Veloso J."/>
            <person name="Silva-Moreno E."/>
            <person name="Staats M."/>
            <person name="Valdes J.H."/>
            <person name="Van Kan J.A.L."/>
        </authorList>
    </citation>
    <scope>NUCLEOTIDE SEQUENCE [LARGE SCALE GENOMIC DNA]</scope>
    <source>
        <strain evidence="2 3">Bt9001</strain>
    </source>
</reference>